<protein>
    <submittedName>
        <fullName evidence="2">Uncharacterized protein</fullName>
    </submittedName>
</protein>
<reference evidence="2" key="1">
    <citation type="submission" date="2006-01" db="EMBL/GenBank/DDBJ databases">
        <title>Complete sequence of Anaeromyxobacter dehalogenans 2CP-C.</title>
        <authorList>
            <consortium name="US DOE Joint Genome Institute"/>
            <person name="Copeland A."/>
            <person name="Lucas S."/>
            <person name="Lapidus A."/>
            <person name="Barry K."/>
            <person name="Detter J.C."/>
            <person name="Glavina T."/>
            <person name="Hammon N."/>
            <person name="Israni S."/>
            <person name="Pitluck S."/>
            <person name="Brettin T."/>
            <person name="Bruce D."/>
            <person name="Han C."/>
            <person name="Tapia R."/>
            <person name="Gilna P."/>
            <person name="Kiss H."/>
            <person name="Schmutz J."/>
            <person name="Larimer F."/>
            <person name="Land M."/>
            <person name="Kyrpides N."/>
            <person name="Anderson I."/>
            <person name="Sanford R.A."/>
            <person name="Ritalahti K.M."/>
            <person name="Thomas H.S."/>
            <person name="Kirby J.R."/>
            <person name="Zhulin I.B."/>
            <person name="Loeffler F.E."/>
            <person name="Richardson P."/>
        </authorList>
    </citation>
    <scope>NUCLEOTIDE SEQUENCE</scope>
    <source>
        <strain evidence="2">2CP-C</strain>
    </source>
</reference>
<evidence type="ECO:0000256" key="1">
    <source>
        <dbReference type="SAM" id="MobiDB-lite"/>
    </source>
</evidence>
<dbReference type="AlphaFoldDB" id="Q2IFF3"/>
<evidence type="ECO:0000313" key="2">
    <source>
        <dbReference type="EMBL" id="ABC83308.1"/>
    </source>
</evidence>
<name>Q2IFF3_ANADE</name>
<accession>Q2IFF3</accession>
<gene>
    <name evidence="2" type="ordered locus">Adeh_3542</name>
</gene>
<dbReference type="EMBL" id="CP000251">
    <property type="protein sequence ID" value="ABC83308.1"/>
    <property type="molecule type" value="Genomic_DNA"/>
</dbReference>
<proteinExistence type="predicted"/>
<dbReference type="Proteomes" id="UP000001935">
    <property type="component" value="Chromosome"/>
</dbReference>
<feature type="region of interest" description="Disordered" evidence="1">
    <location>
        <begin position="48"/>
        <end position="72"/>
    </location>
</feature>
<evidence type="ECO:0000313" key="3">
    <source>
        <dbReference type="Proteomes" id="UP000001935"/>
    </source>
</evidence>
<dbReference type="KEGG" id="ade:Adeh_3542"/>
<dbReference type="HOGENOM" id="CLU_2285542_0_0_7"/>
<organism evidence="2 3">
    <name type="scientific">Anaeromyxobacter dehalogenans (strain 2CP-C)</name>
    <dbReference type="NCBI Taxonomy" id="290397"/>
    <lineage>
        <taxon>Bacteria</taxon>
        <taxon>Pseudomonadati</taxon>
        <taxon>Myxococcota</taxon>
        <taxon>Myxococcia</taxon>
        <taxon>Myxococcales</taxon>
        <taxon>Cystobacterineae</taxon>
        <taxon>Anaeromyxobacteraceae</taxon>
        <taxon>Anaeromyxobacter</taxon>
    </lineage>
</organism>
<dbReference type="STRING" id="290397.Adeh_3542"/>
<sequence length="101" mass="10904">MSEASSPFDALDAVEGPLTRVMVLKELDRWGAVSDEKRSPELTADVLGLQLGVTSDGDEQREQGRPETAGARRVAVTPRMRAPRVLAVFRSSGSILALRKA</sequence>